<dbReference type="PANTHER" id="PTHR31383">
    <property type="entry name" value="OXIDATIVE STRESS-RESPONSE SERINE-RICH PROTEIN 1"/>
    <property type="match status" value="1"/>
</dbReference>
<organism evidence="6">
    <name type="scientific">Drosophila rhopaloa</name>
    <name type="common">Fruit fly</name>
    <dbReference type="NCBI Taxonomy" id="1041015"/>
    <lineage>
        <taxon>Eukaryota</taxon>
        <taxon>Metazoa</taxon>
        <taxon>Ecdysozoa</taxon>
        <taxon>Arthropoda</taxon>
        <taxon>Hexapoda</taxon>
        <taxon>Insecta</taxon>
        <taxon>Pterygota</taxon>
        <taxon>Neoptera</taxon>
        <taxon>Endopterygota</taxon>
        <taxon>Diptera</taxon>
        <taxon>Brachycera</taxon>
        <taxon>Muscomorpha</taxon>
        <taxon>Ephydroidea</taxon>
        <taxon>Drosophilidae</taxon>
        <taxon>Drosophila</taxon>
        <taxon>Sophophora</taxon>
    </lineage>
</organism>
<protein>
    <recommendedName>
        <fullName evidence="1">Oxidative stress-responsive serine-rich protein 1</fullName>
    </recommendedName>
    <alternativeName>
        <fullName evidence="4">Oxidative stress-responsive protein 1</fullName>
    </alternativeName>
    <alternativeName>
        <fullName evidence="3">Peroxide-inducible transcript 1 protein</fullName>
    </alternativeName>
</protein>
<keyword evidence="2" id="KW-0597">Phosphoprotein</keyword>
<evidence type="ECO:0000256" key="4">
    <source>
        <dbReference type="ARBA" id="ARBA00031405"/>
    </source>
</evidence>
<evidence type="ECO:0000256" key="1">
    <source>
        <dbReference type="ARBA" id="ARBA00015005"/>
    </source>
</evidence>
<sequence length="288" mass="31845">MATEELPADLDKLKITQTHPLTKTVERNPFYDADNGFDSSDNSEATMSSKPRSQHRWKCRPRRRSESCLQDCKQEDSFVPGESFEIVSPLSCSHGVQKHSQKRNYHAPAKKNIFRQPILRSLNGCEHGKCIVRSGRMFLCKPKEESSDIVGQPQVNEDLKSGSSCAFRDVIGECNVMLGESKKSPLGNSWHFSRKCSSSKAQLSESVLEEPGSSGLHSHKIDQFAVSAATRSLSAVSLVGATCSQQASYNSTNPGNCDDVTIGELASYFDTIVHIPKKMSTMAEMMYI</sequence>
<evidence type="ECO:0000256" key="3">
    <source>
        <dbReference type="ARBA" id="ARBA00029721"/>
    </source>
</evidence>
<dbReference type="InterPro" id="IPR008494">
    <property type="entry name" value="DUF776"/>
</dbReference>
<evidence type="ECO:0000256" key="2">
    <source>
        <dbReference type="ARBA" id="ARBA00022553"/>
    </source>
</evidence>
<dbReference type="GO" id="GO:0070301">
    <property type="term" value="P:cellular response to hydrogen peroxide"/>
    <property type="evidence" value="ECO:0007669"/>
    <property type="project" value="TreeGrafter"/>
</dbReference>
<proteinExistence type="predicted"/>
<dbReference type="PANTHER" id="PTHR31383:SF2">
    <property type="entry name" value="OXIDATIVE STRESS-RESPONSIVE SERINE-RICH PROTEIN 1"/>
    <property type="match status" value="1"/>
</dbReference>
<evidence type="ECO:0000313" key="6">
    <source>
        <dbReference type="RefSeq" id="XP_016974690.1"/>
    </source>
</evidence>
<dbReference type="RefSeq" id="XP_016974690.1">
    <property type="nucleotide sequence ID" value="XM_017119201.1"/>
</dbReference>
<evidence type="ECO:0000256" key="5">
    <source>
        <dbReference type="SAM" id="MobiDB-lite"/>
    </source>
</evidence>
<dbReference type="AlphaFoldDB" id="A0A6P4E9L5"/>
<gene>
    <name evidence="6" type="primary">LOC108041310</name>
</gene>
<feature type="region of interest" description="Disordered" evidence="5">
    <location>
        <begin position="28"/>
        <end position="56"/>
    </location>
</feature>
<dbReference type="RefSeq" id="XP_016974690.2">
    <property type="nucleotide sequence ID" value="XM_017119201.2"/>
</dbReference>
<dbReference type="GeneID" id="108041310"/>
<dbReference type="OrthoDB" id="10045817at2759"/>
<feature type="compositionally biased region" description="Polar residues" evidence="5">
    <location>
        <begin position="37"/>
        <end position="51"/>
    </location>
</feature>
<accession>A0A6P4E9L5</accession>
<name>A0A6P4E9L5_DRORH</name>
<reference evidence="6" key="1">
    <citation type="submission" date="2025-08" db="UniProtKB">
        <authorList>
            <consortium name="RefSeq"/>
        </authorList>
    </citation>
    <scope>IDENTIFICATION</scope>
</reference>